<dbReference type="Pfam" id="PF13173">
    <property type="entry name" value="AAA_14"/>
    <property type="match status" value="1"/>
</dbReference>
<proteinExistence type="predicted"/>
<organism evidence="4 5">
    <name type="scientific">Candidatus Parvarchaeum acidiphilum ARMAN-4</name>
    <dbReference type="NCBI Taxonomy" id="662760"/>
    <lineage>
        <taxon>Archaea</taxon>
        <taxon>Candidatus Parvarchaeota</taxon>
        <taxon>Candidatus Parvarchaeum</taxon>
    </lineage>
</organism>
<dbReference type="SUPFAM" id="SSF52540">
    <property type="entry name" value="P-loop containing nucleoside triphosphate hydrolases"/>
    <property type="match status" value="1"/>
</dbReference>
<accession>D2EGD9</accession>
<dbReference type="PANTHER" id="PTHR33295">
    <property type="entry name" value="ATPASE"/>
    <property type="match status" value="1"/>
</dbReference>
<dbReference type="AlphaFoldDB" id="D2EGD9"/>
<evidence type="ECO:0000256" key="1">
    <source>
        <dbReference type="SAM" id="Coils"/>
    </source>
</evidence>
<dbReference type="EMBL" id="GG730073">
    <property type="protein sequence ID" value="EEZ92578.1"/>
    <property type="molecule type" value="Genomic_DNA"/>
</dbReference>
<gene>
    <name evidence="4" type="ORF">BJBARM4_0838</name>
</gene>
<protein>
    <recommendedName>
        <fullName evidence="6">ATPase</fullName>
    </recommendedName>
</protein>
<evidence type="ECO:0008006" key="6">
    <source>
        <dbReference type="Google" id="ProtNLM"/>
    </source>
</evidence>
<dbReference type="InterPro" id="IPR041682">
    <property type="entry name" value="AAA_14"/>
</dbReference>
<feature type="coiled-coil region" evidence="1">
    <location>
        <begin position="3"/>
        <end position="30"/>
    </location>
</feature>
<name>D2EGD9_PARA4</name>
<dbReference type="PANTHER" id="PTHR33295:SF19">
    <property type="entry name" value="ARCHAEAL ATPASE"/>
    <property type="match status" value="1"/>
</dbReference>
<dbReference type="Proteomes" id="UP000009375">
    <property type="component" value="Unassembled WGS sequence"/>
</dbReference>
<evidence type="ECO:0000259" key="3">
    <source>
        <dbReference type="Pfam" id="PF13635"/>
    </source>
</evidence>
<reference evidence="4 5" key="1">
    <citation type="journal article" date="2010" name="Proc. Natl. Acad. Sci. U.S.A.">
        <title>Enigmatic, ultrasmall, uncultivated Archaea.</title>
        <authorList>
            <person name="Baker B.J."/>
            <person name="Comolli L.R."/>
            <person name="Dick G.J."/>
            <person name="Hauser L.J."/>
            <person name="Hyatt D."/>
            <person name="Dill B.D."/>
            <person name="Land M.L."/>
            <person name="Verberkmoes N.C."/>
            <person name="Hettich R.L."/>
            <person name="Banfield J.F."/>
        </authorList>
    </citation>
    <scope>NUCLEOTIDE SEQUENCE [LARGE SCALE GENOMIC DNA]</scope>
</reference>
<evidence type="ECO:0000313" key="5">
    <source>
        <dbReference type="Proteomes" id="UP000009375"/>
    </source>
</evidence>
<feature type="domain" description="AAA" evidence="2">
    <location>
        <begin position="41"/>
        <end position="162"/>
    </location>
</feature>
<sequence length="424" mass="49865">MDVELLKVIIEEQREKIEKLVRNENIIERELKVSGLIKNPNSLVILGVRRAGKSILSIQTFYGRRFAYINFDDERLIDLNTQDLNKILQVFYELYGPNVDNLIFDEIQNIRGWELFITRLRDTNKVIVTGSNSNLLGGELATRLTGRHIDVTLFPFSFKEFLKYKNFEVKGALTTREKAQYISLFRDYLKNGGFPEAVKSGKEIITSIYNDILSKDIITRHKIKKGEDLRKIAKYLISNSANEFTFESLRGLSETTSLITISNWVRYLEEAYLVFRLERFSFKLKQTFKAPKKIYCIDNAIINSIGIKLSEDFGGLMENLVAIELFRQKSYNRYQQEIYYWKDYQQHEVDFLIKEHFKVTQIIQVTYASSMEFIKPREINNLLFASKDLHCNNLLVITWDYEAQEKIEGKTIKFIPLWKWLLKV</sequence>
<feature type="domain" description="DUF4143" evidence="3">
    <location>
        <begin position="215"/>
        <end position="364"/>
    </location>
</feature>
<evidence type="ECO:0000313" key="4">
    <source>
        <dbReference type="EMBL" id="EEZ92578.1"/>
    </source>
</evidence>
<evidence type="ECO:0000259" key="2">
    <source>
        <dbReference type="Pfam" id="PF13173"/>
    </source>
</evidence>
<dbReference type="Pfam" id="PF13635">
    <property type="entry name" value="DUF4143"/>
    <property type="match status" value="1"/>
</dbReference>
<dbReference type="InterPro" id="IPR027417">
    <property type="entry name" value="P-loop_NTPase"/>
</dbReference>
<dbReference type="InterPro" id="IPR025420">
    <property type="entry name" value="DUF4143"/>
</dbReference>
<keyword evidence="1" id="KW-0175">Coiled coil</keyword>